<feature type="transmembrane region" description="Helical" evidence="12">
    <location>
        <begin position="188"/>
        <end position="208"/>
    </location>
</feature>
<protein>
    <submittedName>
        <fullName evidence="13">Magnesium transporter CorA</fullName>
    </submittedName>
</protein>
<dbReference type="EMBL" id="DRTM01000038">
    <property type="protein sequence ID" value="HHE75595.1"/>
    <property type="molecule type" value="Genomic_DNA"/>
</dbReference>
<evidence type="ECO:0000256" key="8">
    <source>
        <dbReference type="ARBA" id="ARBA00023065"/>
    </source>
</evidence>
<dbReference type="FunFam" id="1.20.58.340:FF:000004">
    <property type="entry name" value="Magnesium transport protein CorA"/>
    <property type="match status" value="1"/>
</dbReference>
<dbReference type="Proteomes" id="UP000886130">
    <property type="component" value="Unassembled WGS sequence"/>
</dbReference>
<sequence length="246" mass="29012">MFQLRVAEIKDKNIISKEGEIYRIVIPIHNFDKKIKSYRVAVEWDGENITVASSEEGVEVIKTTLLKRDTPEEVIWSIIQNEYRVLDKIEDKTEKLQNSAIHEYSSKLVQNVLTVKKTLFSMHRDYLKIRNLIEILRDEKILTQQVDSILRDINELIYGVEYLIDATTLAIQLMQNTLSYRINKSMNILTIIATIMMPLTLITGIYGMNFRNMPELYWEYGYYYSLLLMLGVALLMIYYFKKKKLF</sequence>
<proteinExistence type="inferred from homology"/>
<dbReference type="GO" id="GO:0005886">
    <property type="term" value="C:plasma membrane"/>
    <property type="evidence" value="ECO:0007669"/>
    <property type="project" value="UniProtKB-SubCell"/>
</dbReference>
<dbReference type="PANTHER" id="PTHR46494">
    <property type="entry name" value="CORA FAMILY METAL ION TRANSPORTER (EUROFUNG)"/>
    <property type="match status" value="1"/>
</dbReference>
<evidence type="ECO:0000256" key="9">
    <source>
        <dbReference type="ARBA" id="ARBA00023136"/>
    </source>
</evidence>
<dbReference type="GO" id="GO:0000287">
    <property type="term" value="F:magnesium ion binding"/>
    <property type="evidence" value="ECO:0007669"/>
    <property type="project" value="TreeGrafter"/>
</dbReference>
<accession>A0A7J3T8J7</accession>
<dbReference type="InterPro" id="IPR045861">
    <property type="entry name" value="CorA_cytoplasmic_dom"/>
</dbReference>
<evidence type="ECO:0000256" key="11">
    <source>
        <dbReference type="ARBA" id="ARBA00045497"/>
    </source>
</evidence>
<name>A0A7J3T8J7_9ARCH</name>
<keyword evidence="5 12" id="KW-0812">Transmembrane</keyword>
<dbReference type="GO" id="GO:0015095">
    <property type="term" value="F:magnesium ion transmembrane transporter activity"/>
    <property type="evidence" value="ECO:0007669"/>
    <property type="project" value="TreeGrafter"/>
</dbReference>
<keyword evidence="6" id="KW-0460">Magnesium</keyword>
<evidence type="ECO:0000256" key="1">
    <source>
        <dbReference type="ARBA" id="ARBA00004651"/>
    </source>
</evidence>
<evidence type="ECO:0000256" key="4">
    <source>
        <dbReference type="ARBA" id="ARBA00022475"/>
    </source>
</evidence>
<dbReference type="SUPFAM" id="SSF144083">
    <property type="entry name" value="Magnesium transport protein CorA, transmembrane region"/>
    <property type="match status" value="1"/>
</dbReference>
<evidence type="ECO:0000256" key="5">
    <source>
        <dbReference type="ARBA" id="ARBA00022692"/>
    </source>
</evidence>
<comment type="similarity">
    <text evidence="2">Belongs to the CorA metal ion transporter (MIT) (TC 1.A.35) family.</text>
</comment>
<evidence type="ECO:0000256" key="3">
    <source>
        <dbReference type="ARBA" id="ARBA00022448"/>
    </source>
</evidence>
<evidence type="ECO:0000256" key="12">
    <source>
        <dbReference type="SAM" id="Phobius"/>
    </source>
</evidence>
<dbReference type="Pfam" id="PF01544">
    <property type="entry name" value="CorA"/>
    <property type="match status" value="1"/>
</dbReference>
<dbReference type="InterPro" id="IPR045863">
    <property type="entry name" value="CorA_TM1_TM2"/>
</dbReference>
<dbReference type="InterPro" id="IPR002523">
    <property type="entry name" value="MgTranspt_CorA/ZnTranspt_ZntB"/>
</dbReference>
<evidence type="ECO:0000313" key="13">
    <source>
        <dbReference type="EMBL" id="HHE75595.1"/>
    </source>
</evidence>
<comment type="catalytic activity">
    <reaction evidence="10">
        <text>Mg(2+)(in) = Mg(2+)(out)</text>
        <dbReference type="Rhea" id="RHEA:29827"/>
        <dbReference type="ChEBI" id="CHEBI:18420"/>
    </reaction>
</comment>
<dbReference type="SUPFAM" id="SSF143865">
    <property type="entry name" value="CorA soluble domain-like"/>
    <property type="match status" value="1"/>
</dbReference>
<feature type="transmembrane region" description="Helical" evidence="12">
    <location>
        <begin position="220"/>
        <end position="240"/>
    </location>
</feature>
<gene>
    <name evidence="13" type="ORF">ENL31_00520</name>
</gene>
<comment type="subcellular location">
    <subcellularLocation>
        <location evidence="1">Cell membrane</location>
        <topology evidence="1">Multi-pass membrane protein</topology>
    </subcellularLocation>
</comment>
<keyword evidence="7 12" id="KW-1133">Transmembrane helix</keyword>
<dbReference type="PANTHER" id="PTHR46494:SF1">
    <property type="entry name" value="CORA FAMILY METAL ION TRANSPORTER (EUROFUNG)"/>
    <property type="match status" value="1"/>
</dbReference>
<evidence type="ECO:0000256" key="7">
    <source>
        <dbReference type="ARBA" id="ARBA00022989"/>
    </source>
</evidence>
<organism evidence="13">
    <name type="scientific">Candidatus Aciduliprofundum boonei</name>
    <dbReference type="NCBI Taxonomy" id="379547"/>
    <lineage>
        <taxon>Archaea</taxon>
        <taxon>Methanobacteriati</taxon>
        <taxon>Thermoplasmatota</taxon>
        <taxon>DHVE2 group</taxon>
        <taxon>Candidatus Aciduliprofundum</taxon>
    </lineage>
</organism>
<evidence type="ECO:0000256" key="10">
    <source>
        <dbReference type="ARBA" id="ARBA00034269"/>
    </source>
</evidence>
<keyword evidence="9 12" id="KW-0472">Membrane</keyword>
<evidence type="ECO:0000256" key="6">
    <source>
        <dbReference type="ARBA" id="ARBA00022842"/>
    </source>
</evidence>
<dbReference type="Gene3D" id="1.20.58.340">
    <property type="entry name" value="Magnesium transport protein CorA, transmembrane region"/>
    <property type="match status" value="1"/>
</dbReference>
<keyword evidence="4" id="KW-1003">Cell membrane</keyword>
<comment type="caution">
    <text evidence="13">The sequence shown here is derived from an EMBL/GenBank/DDBJ whole genome shotgun (WGS) entry which is preliminary data.</text>
</comment>
<dbReference type="GO" id="GO:0015087">
    <property type="term" value="F:cobalt ion transmembrane transporter activity"/>
    <property type="evidence" value="ECO:0007669"/>
    <property type="project" value="TreeGrafter"/>
</dbReference>
<comment type="function">
    <text evidence="11">Mediates influx of magnesium ions. Alternates between open and closed states. Activated by low cytoplasmic Mg(2+) levels. Inactive when cytoplasmic Mg(2+) levels are high.</text>
</comment>
<keyword evidence="3" id="KW-0813">Transport</keyword>
<reference evidence="13" key="1">
    <citation type="journal article" date="2020" name="mSystems">
        <title>Genome- and Community-Level Interaction Insights into Carbon Utilization and Element Cycling Functions of Hydrothermarchaeota in Hydrothermal Sediment.</title>
        <authorList>
            <person name="Zhou Z."/>
            <person name="Liu Y."/>
            <person name="Xu W."/>
            <person name="Pan J."/>
            <person name="Luo Z.H."/>
            <person name="Li M."/>
        </authorList>
    </citation>
    <scope>NUCLEOTIDE SEQUENCE [LARGE SCALE GENOMIC DNA]</scope>
    <source>
        <strain evidence="13">HyVt-85</strain>
    </source>
</reference>
<dbReference type="GO" id="GO:0050897">
    <property type="term" value="F:cobalt ion binding"/>
    <property type="evidence" value="ECO:0007669"/>
    <property type="project" value="TreeGrafter"/>
</dbReference>
<evidence type="ECO:0000256" key="2">
    <source>
        <dbReference type="ARBA" id="ARBA00009765"/>
    </source>
</evidence>
<keyword evidence="8" id="KW-0406">Ion transport</keyword>
<dbReference type="AlphaFoldDB" id="A0A7J3T8J7"/>